<keyword evidence="2" id="KW-1185">Reference proteome</keyword>
<accession>A0ACB6R4S7</accession>
<evidence type="ECO:0000313" key="2">
    <source>
        <dbReference type="Proteomes" id="UP000799755"/>
    </source>
</evidence>
<name>A0ACB6R4S7_9PLEO</name>
<proteinExistence type="predicted"/>
<evidence type="ECO:0000313" key="1">
    <source>
        <dbReference type="EMBL" id="KAF2473451.1"/>
    </source>
</evidence>
<sequence>MGEEASNTDSKEARPRAASVNIDVEDEGLAARLVRACLSLLAYAIRQLQNTLTKSQKRSLLRVRQLLTIWADDHAVEDGDLDATLQKSKHLMTVVISVLKALLSTLFEDLLADEDCKGLRQNVLQLLEQSTFVDTDSDTESEAESHSQETPSKPAIAKPLSIDELLQNIRDGIQRLNDLNASLASPVLDSVHDQIERPATEMEHAAPHQFFSSCIRERFCNVSKELADHLGMLNLERYQRLSRLRVKNEDAIAINVSDVVSRRAGSSFDDSGYGSAHQPSSYGQSLPPMPSYTPSVATTALSSRLSSLIEGGRSKYPVLPDEAKRGELFDCAACGRYIRALRNHEYRKHLIQDLAPYVCIFKTCFSRNKIFLDKRRWMDHILLEHREAGFLQTNTCPLCGDKKVEKGENALLDSVAKHLEKVSLLALPLDVDEEASESESSSQPNGNGIEAKNPDPESNDSPEIATAPKTTPSDNPSSNSQGYPGNTDIIPDLGVYPSLQPYLQGPPHPNTAIAPMSRNVLSSDYGRAFVPDPDAATDLLPPIPLPMTSPFGSTAHSDTAEGPTFGNTLPSKTSQPPVRALSSSLIREGQKPQRSLRLLCPHCNENPVGFRGHHELQRHMMRKHTRNRKFYICVDDSEDKTFLANCKSCLRGKKYGAYYNAAAHLRRAHFNPRKRGREAQKDESLKRGGKGGGVGPSMDLLKERWIREIEEVVEDDAPSRDNDDEGVDRPGFSDANELDQITFQAANDYISLFDSYVLLHPEGVGRPGFSDADELDRITFQAANDDISSFDPYPLLHPVTNLDATEEIHTSLGEASAVNYASFDQHFLGPSG</sequence>
<dbReference type="EMBL" id="MU003500">
    <property type="protein sequence ID" value="KAF2473451.1"/>
    <property type="molecule type" value="Genomic_DNA"/>
</dbReference>
<comment type="caution">
    <text evidence="1">The sequence shown here is derived from an EMBL/GenBank/DDBJ whole genome shotgun (WGS) entry which is preliminary data.</text>
</comment>
<gene>
    <name evidence="1" type="ORF">BDR25DRAFT_312513</name>
</gene>
<protein>
    <submittedName>
        <fullName evidence="1">Uncharacterized protein</fullName>
    </submittedName>
</protein>
<organism evidence="1 2">
    <name type="scientific">Lindgomyces ingoldianus</name>
    <dbReference type="NCBI Taxonomy" id="673940"/>
    <lineage>
        <taxon>Eukaryota</taxon>
        <taxon>Fungi</taxon>
        <taxon>Dikarya</taxon>
        <taxon>Ascomycota</taxon>
        <taxon>Pezizomycotina</taxon>
        <taxon>Dothideomycetes</taxon>
        <taxon>Pleosporomycetidae</taxon>
        <taxon>Pleosporales</taxon>
        <taxon>Lindgomycetaceae</taxon>
        <taxon>Lindgomyces</taxon>
    </lineage>
</organism>
<reference evidence="1" key="1">
    <citation type="journal article" date="2020" name="Stud. Mycol.">
        <title>101 Dothideomycetes genomes: a test case for predicting lifestyles and emergence of pathogens.</title>
        <authorList>
            <person name="Haridas S."/>
            <person name="Albert R."/>
            <person name="Binder M."/>
            <person name="Bloem J."/>
            <person name="Labutti K."/>
            <person name="Salamov A."/>
            <person name="Andreopoulos B."/>
            <person name="Baker S."/>
            <person name="Barry K."/>
            <person name="Bills G."/>
            <person name="Bluhm B."/>
            <person name="Cannon C."/>
            <person name="Castanera R."/>
            <person name="Culley D."/>
            <person name="Daum C."/>
            <person name="Ezra D."/>
            <person name="Gonzalez J."/>
            <person name="Henrissat B."/>
            <person name="Kuo A."/>
            <person name="Liang C."/>
            <person name="Lipzen A."/>
            <person name="Lutzoni F."/>
            <person name="Magnuson J."/>
            <person name="Mondo S."/>
            <person name="Nolan M."/>
            <person name="Ohm R."/>
            <person name="Pangilinan J."/>
            <person name="Park H.-J."/>
            <person name="Ramirez L."/>
            <person name="Alfaro M."/>
            <person name="Sun H."/>
            <person name="Tritt A."/>
            <person name="Yoshinaga Y."/>
            <person name="Zwiers L.-H."/>
            <person name="Turgeon B."/>
            <person name="Goodwin S."/>
            <person name="Spatafora J."/>
            <person name="Crous P."/>
            <person name="Grigoriev I."/>
        </authorList>
    </citation>
    <scope>NUCLEOTIDE SEQUENCE</scope>
    <source>
        <strain evidence="1">ATCC 200398</strain>
    </source>
</reference>
<dbReference type="Proteomes" id="UP000799755">
    <property type="component" value="Unassembled WGS sequence"/>
</dbReference>